<dbReference type="AlphaFoldDB" id="A0A9P0H239"/>
<dbReference type="GO" id="GO:0005737">
    <property type="term" value="C:cytoplasm"/>
    <property type="evidence" value="ECO:0007669"/>
    <property type="project" value="TreeGrafter"/>
</dbReference>
<dbReference type="SUPFAM" id="SSF46579">
    <property type="entry name" value="Prefoldin"/>
    <property type="match status" value="1"/>
</dbReference>
<evidence type="ECO:0000256" key="1">
    <source>
        <dbReference type="ARBA" id="ARBA00010048"/>
    </source>
</evidence>
<dbReference type="GO" id="GO:1990115">
    <property type="term" value="P:RNA polymerase III assembly"/>
    <property type="evidence" value="ECO:0007669"/>
    <property type="project" value="TreeGrafter"/>
</dbReference>
<dbReference type="InterPro" id="IPR004127">
    <property type="entry name" value="Prefoldin_subunit_alpha"/>
</dbReference>
<proteinExistence type="inferred from homology"/>
<dbReference type="Gene3D" id="1.10.287.370">
    <property type="match status" value="1"/>
</dbReference>
<dbReference type="GO" id="GO:1990114">
    <property type="term" value="P:RNA polymerase II core complex assembly"/>
    <property type="evidence" value="ECO:0007669"/>
    <property type="project" value="TreeGrafter"/>
</dbReference>
<dbReference type="InterPro" id="IPR009053">
    <property type="entry name" value="Prefoldin"/>
</dbReference>
<keyword evidence="3" id="KW-1185">Reference proteome</keyword>
<dbReference type="GO" id="GO:0016272">
    <property type="term" value="C:prefoldin complex"/>
    <property type="evidence" value="ECO:0007669"/>
    <property type="project" value="InterPro"/>
</dbReference>
<dbReference type="GO" id="GO:1990113">
    <property type="term" value="P:RNA polymerase I assembly"/>
    <property type="evidence" value="ECO:0007669"/>
    <property type="project" value="TreeGrafter"/>
</dbReference>
<accession>A0A9P0H239</accession>
<dbReference type="PANTHER" id="PTHR12674">
    <property type="entry name" value="PREFOLDIN SUBUNIT 5"/>
    <property type="match status" value="1"/>
</dbReference>
<dbReference type="Proteomes" id="UP001152798">
    <property type="component" value="Chromosome 1"/>
</dbReference>
<dbReference type="EMBL" id="OV725077">
    <property type="protein sequence ID" value="CAH1390525.1"/>
    <property type="molecule type" value="Genomic_DNA"/>
</dbReference>
<dbReference type="Pfam" id="PF02996">
    <property type="entry name" value="Prefoldin"/>
    <property type="match status" value="1"/>
</dbReference>
<reference evidence="2" key="1">
    <citation type="submission" date="2022-01" db="EMBL/GenBank/DDBJ databases">
        <authorList>
            <person name="King R."/>
        </authorList>
    </citation>
    <scope>NUCLEOTIDE SEQUENCE</scope>
</reference>
<evidence type="ECO:0000313" key="2">
    <source>
        <dbReference type="EMBL" id="CAH1390525.1"/>
    </source>
</evidence>
<name>A0A9P0H239_NEZVI</name>
<dbReference type="GO" id="GO:0006457">
    <property type="term" value="P:protein folding"/>
    <property type="evidence" value="ECO:0007669"/>
    <property type="project" value="InterPro"/>
</dbReference>
<gene>
    <name evidence="2" type="ORF">NEZAVI_LOCUS1720</name>
</gene>
<comment type="similarity">
    <text evidence="1">Belongs to the prefoldin subunit alpha family.</text>
</comment>
<organism evidence="2 3">
    <name type="scientific">Nezara viridula</name>
    <name type="common">Southern green stink bug</name>
    <name type="synonym">Cimex viridulus</name>
    <dbReference type="NCBI Taxonomy" id="85310"/>
    <lineage>
        <taxon>Eukaryota</taxon>
        <taxon>Metazoa</taxon>
        <taxon>Ecdysozoa</taxon>
        <taxon>Arthropoda</taxon>
        <taxon>Hexapoda</taxon>
        <taxon>Insecta</taxon>
        <taxon>Pterygota</taxon>
        <taxon>Neoptera</taxon>
        <taxon>Paraneoptera</taxon>
        <taxon>Hemiptera</taxon>
        <taxon>Heteroptera</taxon>
        <taxon>Panheteroptera</taxon>
        <taxon>Pentatomomorpha</taxon>
        <taxon>Pentatomoidea</taxon>
        <taxon>Pentatomidae</taxon>
        <taxon>Pentatominae</taxon>
        <taxon>Nezara</taxon>
    </lineage>
</organism>
<dbReference type="GO" id="GO:0051082">
    <property type="term" value="F:unfolded protein binding"/>
    <property type="evidence" value="ECO:0007669"/>
    <property type="project" value="InterPro"/>
</dbReference>
<protein>
    <submittedName>
        <fullName evidence="2">Uncharacterized protein</fullName>
    </submittedName>
</protein>
<dbReference type="OrthoDB" id="6614118at2759"/>
<dbReference type="PANTHER" id="PTHR12674:SF2">
    <property type="entry name" value="PREFOLDIN SUBUNIT 5"/>
    <property type="match status" value="1"/>
</dbReference>
<sequence length="164" mass="19477">MSLELQIQELSLELRNLSTYQLESYKEITESAAMHLYETNIYWKELIEEYQSSWDSLDTLAKMETKNKASWIKLTDYMYVEGVMAGKKKVLVDIGGEYFVYMTIPNAKDFFERRGAYGMEMMEFYEDLFYKKRLVYSAIDEALKRKLKVKLAKIGKMREQITDE</sequence>
<dbReference type="InterPro" id="IPR011599">
    <property type="entry name" value="PFD_alpha_archaea"/>
</dbReference>
<evidence type="ECO:0000313" key="3">
    <source>
        <dbReference type="Proteomes" id="UP001152798"/>
    </source>
</evidence>